<evidence type="ECO:0000256" key="1">
    <source>
        <dbReference type="SAM" id="MobiDB-lite"/>
    </source>
</evidence>
<dbReference type="EnsemblMetazoa" id="XM_019910260.1">
    <property type="protein sequence ID" value="XP_019765819.1"/>
    <property type="gene ID" value="LOC109541398"/>
</dbReference>
<protein>
    <submittedName>
        <fullName evidence="2">Uncharacterized protein</fullName>
    </submittedName>
</protein>
<sequence length="115" mass="13806">MTYRIEMREETNKTKCMLRVVEMMTLRTIVGKTRRDRVRNTDIREQCGVQDVVRWGRQRKRQWCSHVKRMDKNSLPRIVLEGKPVGTRPAGRPPKRWKDSRQSTSQEILQRRAQN</sequence>
<accession>A0AAR5PXU3</accession>
<evidence type="ECO:0000313" key="3">
    <source>
        <dbReference type="Proteomes" id="UP000019118"/>
    </source>
</evidence>
<reference evidence="3" key="1">
    <citation type="journal article" date="2013" name="Genome Biol.">
        <title>Draft genome of the mountain pine beetle, Dendroctonus ponderosae Hopkins, a major forest pest.</title>
        <authorList>
            <person name="Keeling C.I."/>
            <person name="Yuen M.M."/>
            <person name="Liao N.Y."/>
            <person name="Docking T.R."/>
            <person name="Chan S.K."/>
            <person name="Taylor G.A."/>
            <person name="Palmquist D.L."/>
            <person name="Jackman S.D."/>
            <person name="Nguyen A."/>
            <person name="Li M."/>
            <person name="Henderson H."/>
            <person name="Janes J.K."/>
            <person name="Zhao Y."/>
            <person name="Pandoh P."/>
            <person name="Moore R."/>
            <person name="Sperling F.A."/>
            <person name="Huber D.P."/>
            <person name="Birol I."/>
            <person name="Jones S.J."/>
            <person name="Bohlmann J."/>
        </authorList>
    </citation>
    <scope>NUCLEOTIDE SEQUENCE</scope>
</reference>
<organism evidence="2 3">
    <name type="scientific">Dendroctonus ponderosae</name>
    <name type="common">Mountain pine beetle</name>
    <dbReference type="NCBI Taxonomy" id="77166"/>
    <lineage>
        <taxon>Eukaryota</taxon>
        <taxon>Metazoa</taxon>
        <taxon>Ecdysozoa</taxon>
        <taxon>Arthropoda</taxon>
        <taxon>Hexapoda</taxon>
        <taxon>Insecta</taxon>
        <taxon>Pterygota</taxon>
        <taxon>Neoptera</taxon>
        <taxon>Endopterygota</taxon>
        <taxon>Coleoptera</taxon>
        <taxon>Polyphaga</taxon>
        <taxon>Cucujiformia</taxon>
        <taxon>Curculionidae</taxon>
        <taxon>Scolytinae</taxon>
        <taxon>Dendroctonus</taxon>
    </lineage>
</organism>
<dbReference type="Proteomes" id="UP000019118">
    <property type="component" value="Unassembled WGS sequence"/>
</dbReference>
<keyword evidence="3" id="KW-1185">Reference proteome</keyword>
<feature type="region of interest" description="Disordered" evidence="1">
    <location>
        <begin position="79"/>
        <end position="115"/>
    </location>
</feature>
<dbReference type="GeneID" id="109541398"/>
<dbReference type="RefSeq" id="XP_019765819.1">
    <property type="nucleotide sequence ID" value="XM_019910260.1"/>
</dbReference>
<dbReference type="AlphaFoldDB" id="A0AAR5PXU3"/>
<proteinExistence type="predicted"/>
<dbReference type="KEGG" id="dpa:109541398"/>
<feature type="compositionally biased region" description="Polar residues" evidence="1">
    <location>
        <begin position="102"/>
        <end position="115"/>
    </location>
</feature>
<evidence type="ECO:0000313" key="2">
    <source>
        <dbReference type="EnsemblMetazoa" id="XP_019765819.1"/>
    </source>
</evidence>
<reference evidence="2" key="2">
    <citation type="submission" date="2024-08" db="UniProtKB">
        <authorList>
            <consortium name="EnsemblMetazoa"/>
        </authorList>
    </citation>
    <scope>IDENTIFICATION</scope>
</reference>
<name>A0AAR5PXU3_DENPD</name>